<organism evidence="2 3">
    <name type="scientific">Agrilactobacillus yilanensis</name>
    <dbReference type="NCBI Taxonomy" id="2485997"/>
    <lineage>
        <taxon>Bacteria</taxon>
        <taxon>Bacillati</taxon>
        <taxon>Bacillota</taxon>
        <taxon>Bacilli</taxon>
        <taxon>Lactobacillales</taxon>
        <taxon>Lactobacillaceae</taxon>
        <taxon>Agrilactobacillus</taxon>
    </lineage>
</organism>
<dbReference type="Pfam" id="PF07687">
    <property type="entry name" value="M20_dimer"/>
    <property type="match status" value="1"/>
</dbReference>
<protein>
    <submittedName>
        <fullName evidence="2">Amidohydrolase</fullName>
    </submittedName>
</protein>
<accession>A0ABW4J530</accession>
<sequence length="380" mass="40937">MTQTKLTALNTKLIKIRHYLHQNPELSDAETNTTAYLTKQLSALGYRIVTPAALKTGVIAELGSGTPIIGLRSDIDALPIQEKTNLDYTSKNAGVMHACGHDFHMAALLGAAELLATAKNRPAGTIRLIFQPAEETHVGAQEVTEAGGIDHLAAIIGFHNKPDLNVGEIGLRSGGLMAAVDQFKVTFKGIGTHAAAPHLGKDPILTAASSITALQSIVSRNEDPQQATVVSVTHIEGGATWNVLPETTWFEGTIRTFNQAARSLAKQRFFEIINGQAATFGLSAQIDWLTGPDVVDNDPKLTQIVTAETAKHLTVVQPTPSNAGEDFAYFSQKIPSVFAFIGSHAQSDWHHADYIVDDKGLIPAAQWYYFNALRLLTELS</sequence>
<dbReference type="InterPro" id="IPR011650">
    <property type="entry name" value="Peptidase_M20_dimer"/>
</dbReference>
<dbReference type="RefSeq" id="WP_125712783.1">
    <property type="nucleotide sequence ID" value="NZ_JBHTOP010000002.1"/>
</dbReference>
<evidence type="ECO:0000313" key="3">
    <source>
        <dbReference type="Proteomes" id="UP001597267"/>
    </source>
</evidence>
<dbReference type="Gene3D" id="3.40.630.10">
    <property type="entry name" value="Zn peptidases"/>
    <property type="match status" value="1"/>
</dbReference>
<evidence type="ECO:0000259" key="1">
    <source>
        <dbReference type="Pfam" id="PF07687"/>
    </source>
</evidence>
<proteinExistence type="predicted"/>
<dbReference type="SUPFAM" id="SSF53187">
    <property type="entry name" value="Zn-dependent exopeptidases"/>
    <property type="match status" value="1"/>
</dbReference>
<dbReference type="PANTHER" id="PTHR11014:SF63">
    <property type="entry name" value="METALLOPEPTIDASE, PUTATIVE (AFU_ORTHOLOGUE AFUA_6G09600)-RELATED"/>
    <property type="match status" value="1"/>
</dbReference>
<name>A0ABW4J530_9LACO</name>
<dbReference type="NCBIfam" id="TIGR01891">
    <property type="entry name" value="amidohydrolases"/>
    <property type="match status" value="1"/>
</dbReference>
<reference evidence="3" key="1">
    <citation type="journal article" date="2019" name="Int. J. Syst. Evol. Microbiol.">
        <title>The Global Catalogue of Microorganisms (GCM) 10K type strain sequencing project: providing services to taxonomists for standard genome sequencing and annotation.</title>
        <authorList>
            <consortium name="The Broad Institute Genomics Platform"/>
            <consortium name="The Broad Institute Genome Sequencing Center for Infectious Disease"/>
            <person name="Wu L."/>
            <person name="Ma J."/>
        </authorList>
    </citation>
    <scope>NUCLEOTIDE SEQUENCE [LARGE SCALE GENOMIC DNA]</scope>
    <source>
        <strain evidence="3">CCM 8896</strain>
    </source>
</reference>
<evidence type="ECO:0000313" key="2">
    <source>
        <dbReference type="EMBL" id="MFD1670749.1"/>
    </source>
</evidence>
<dbReference type="InterPro" id="IPR036264">
    <property type="entry name" value="Bact_exopeptidase_dim_dom"/>
</dbReference>
<dbReference type="Pfam" id="PF01546">
    <property type="entry name" value="Peptidase_M20"/>
    <property type="match status" value="1"/>
</dbReference>
<dbReference type="InterPro" id="IPR017439">
    <property type="entry name" value="Amidohydrolase"/>
</dbReference>
<dbReference type="SUPFAM" id="SSF55031">
    <property type="entry name" value="Bacterial exopeptidase dimerisation domain"/>
    <property type="match status" value="1"/>
</dbReference>
<gene>
    <name evidence="2" type="ORF">ACFQ5M_01425</name>
</gene>
<dbReference type="EMBL" id="JBHTOP010000002">
    <property type="protein sequence ID" value="MFD1670749.1"/>
    <property type="molecule type" value="Genomic_DNA"/>
</dbReference>
<comment type="caution">
    <text evidence="2">The sequence shown here is derived from an EMBL/GenBank/DDBJ whole genome shotgun (WGS) entry which is preliminary data.</text>
</comment>
<dbReference type="PANTHER" id="PTHR11014">
    <property type="entry name" value="PEPTIDASE M20 FAMILY MEMBER"/>
    <property type="match status" value="1"/>
</dbReference>
<dbReference type="Proteomes" id="UP001597267">
    <property type="component" value="Unassembled WGS sequence"/>
</dbReference>
<dbReference type="Gene3D" id="3.30.70.360">
    <property type="match status" value="1"/>
</dbReference>
<dbReference type="InterPro" id="IPR002933">
    <property type="entry name" value="Peptidase_M20"/>
</dbReference>
<dbReference type="PIRSF" id="PIRSF005962">
    <property type="entry name" value="Pept_M20D_amidohydro"/>
    <property type="match status" value="1"/>
</dbReference>
<keyword evidence="3" id="KW-1185">Reference proteome</keyword>
<feature type="domain" description="Peptidase M20 dimerisation" evidence="1">
    <location>
        <begin position="182"/>
        <end position="274"/>
    </location>
</feature>